<feature type="transmembrane region" description="Helical" evidence="6">
    <location>
        <begin position="82"/>
        <end position="104"/>
    </location>
</feature>
<evidence type="ECO:0000313" key="8">
    <source>
        <dbReference type="Proteomes" id="UP001385389"/>
    </source>
</evidence>
<comment type="subcellular location">
    <subcellularLocation>
        <location evidence="1">Cell membrane</location>
        <topology evidence="1">Multi-pass membrane protein</topology>
    </subcellularLocation>
</comment>
<dbReference type="PANTHER" id="PTHR30250">
    <property type="entry name" value="PST FAMILY PREDICTED COLANIC ACID TRANSPORTER"/>
    <property type="match status" value="1"/>
</dbReference>
<protein>
    <submittedName>
        <fullName evidence="7">Oligosaccharide flippase family protein</fullName>
    </submittedName>
</protein>
<feature type="transmembrane region" description="Helical" evidence="6">
    <location>
        <begin position="148"/>
        <end position="166"/>
    </location>
</feature>
<evidence type="ECO:0000256" key="3">
    <source>
        <dbReference type="ARBA" id="ARBA00022692"/>
    </source>
</evidence>
<keyword evidence="2" id="KW-1003">Cell membrane</keyword>
<dbReference type="PANTHER" id="PTHR30250:SF11">
    <property type="entry name" value="O-ANTIGEN TRANSPORTER-RELATED"/>
    <property type="match status" value="1"/>
</dbReference>
<evidence type="ECO:0000256" key="4">
    <source>
        <dbReference type="ARBA" id="ARBA00022989"/>
    </source>
</evidence>
<keyword evidence="4 6" id="KW-1133">Transmembrane helix</keyword>
<name>A0ABZ2IXK4_9BACT</name>
<gene>
    <name evidence="7" type="ORF">V8V93_16605</name>
</gene>
<evidence type="ECO:0000256" key="2">
    <source>
        <dbReference type="ARBA" id="ARBA00022475"/>
    </source>
</evidence>
<keyword evidence="3 6" id="KW-0812">Transmembrane</keyword>
<dbReference type="Pfam" id="PF13440">
    <property type="entry name" value="Polysacc_synt_3"/>
    <property type="match status" value="1"/>
</dbReference>
<feature type="transmembrane region" description="Helical" evidence="6">
    <location>
        <begin position="172"/>
        <end position="191"/>
    </location>
</feature>
<keyword evidence="8" id="KW-1185">Reference proteome</keyword>
<evidence type="ECO:0000256" key="1">
    <source>
        <dbReference type="ARBA" id="ARBA00004651"/>
    </source>
</evidence>
<dbReference type="RefSeq" id="WP_338667733.1">
    <property type="nucleotide sequence ID" value="NZ_CP146609.1"/>
</dbReference>
<dbReference type="Proteomes" id="UP001385389">
    <property type="component" value="Chromosome"/>
</dbReference>
<feature type="transmembrane region" description="Helical" evidence="6">
    <location>
        <begin position="331"/>
        <end position="351"/>
    </location>
</feature>
<feature type="transmembrane region" description="Helical" evidence="6">
    <location>
        <begin position="12"/>
        <end position="30"/>
    </location>
</feature>
<feature type="transmembrane region" description="Helical" evidence="6">
    <location>
        <begin position="298"/>
        <end position="319"/>
    </location>
</feature>
<feature type="transmembrane region" description="Helical" evidence="6">
    <location>
        <begin position="384"/>
        <end position="404"/>
    </location>
</feature>
<dbReference type="InterPro" id="IPR050833">
    <property type="entry name" value="Poly_Biosynth_Transport"/>
</dbReference>
<evidence type="ECO:0000256" key="5">
    <source>
        <dbReference type="ARBA" id="ARBA00023136"/>
    </source>
</evidence>
<organism evidence="7 8">
    <name type="scientific">Pseudodesulfovibrio methanolicus</name>
    <dbReference type="NCBI Taxonomy" id="3126690"/>
    <lineage>
        <taxon>Bacteria</taxon>
        <taxon>Pseudomonadati</taxon>
        <taxon>Thermodesulfobacteriota</taxon>
        <taxon>Desulfovibrionia</taxon>
        <taxon>Desulfovibrionales</taxon>
        <taxon>Desulfovibrionaceae</taxon>
    </lineage>
</organism>
<feature type="transmembrane region" description="Helical" evidence="6">
    <location>
        <begin position="119"/>
        <end position="136"/>
    </location>
</feature>
<proteinExistence type="predicted"/>
<reference evidence="7 8" key="1">
    <citation type="submission" date="2024-03" db="EMBL/GenBank/DDBJ databases">
        <title>Phenotype and Genome Characterization of a Sulfate-Reducing Bacterium Pseudodesulfovibrio sp. strain 5S69, isolated from Petroleum Reservoir in Tatarstan (Russia).</title>
        <authorList>
            <person name="Bidzhieva S.K."/>
            <person name="Kadnikov V."/>
            <person name="Tourova T.P."/>
            <person name="Samigullina S.R."/>
            <person name="Sokolova D.S."/>
            <person name="Poltaraus A.B."/>
            <person name="Avtukh A.N."/>
            <person name="Tereshina V.M."/>
            <person name="Mardanov A.V."/>
            <person name="Nazina T.N."/>
        </authorList>
    </citation>
    <scope>NUCLEOTIDE SEQUENCE [LARGE SCALE GENOMIC DNA]</scope>
    <source>
        <strain evidence="7 8">5S69</strain>
    </source>
</reference>
<feature type="transmembrane region" description="Helical" evidence="6">
    <location>
        <begin position="358"/>
        <end position="378"/>
    </location>
</feature>
<sequence>MASKLTKNYAHIAVSQGTIVLAKSLLLFILGRELGASGFGVYTLLFATPILISTIATLGVSRAITFSLSGEAHRRETVLGNHAYLVCGIIFMVTACQVVLFSLFPETLFNILGRSEKTASLLIGAAFTLQVANNGILHGVGGFHRLPLGTVLQWAVNLGAIVFFWSQSTLTPSNAGLAYALGLIVFGLYTLRCPEMRGVFRPQKPDIVYFKSCFAYGSKASALTLTSTINLRLDYYIVAYFLSAADLGFYSLATSVCEVFLNVFSRGLDFVLLPWAAKQSANNRIEQTARLTRVTFTLTFLLAIGIFMLATPAVTFFFGQQYEPTVTALKYLLPGLVGLSLSYTLTGIFMGVGQLTPLLWAGTVSFLATLILDIVLIPRIGINGAAMASSIAYWVQAWITLAAVRRESEYAYSRYFIPRKNDFSIRRK</sequence>
<dbReference type="EMBL" id="CP146609">
    <property type="protein sequence ID" value="WWX22052.1"/>
    <property type="molecule type" value="Genomic_DNA"/>
</dbReference>
<evidence type="ECO:0000313" key="7">
    <source>
        <dbReference type="EMBL" id="WWX22052.1"/>
    </source>
</evidence>
<feature type="transmembrane region" description="Helical" evidence="6">
    <location>
        <begin position="42"/>
        <end position="61"/>
    </location>
</feature>
<evidence type="ECO:0000256" key="6">
    <source>
        <dbReference type="SAM" id="Phobius"/>
    </source>
</evidence>
<accession>A0ABZ2IXK4</accession>
<keyword evidence="5 6" id="KW-0472">Membrane</keyword>